<protein>
    <submittedName>
        <fullName evidence="6">HTH-type transcriptional regulator DmlR</fullName>
    </submittedName>
</protein>
<dbReference type="InterPro" id="IPR005119">
    <property type="entry name" value="LysR_subst-bd"/>
</dbReference>
<dbReference type="PRINTS" id="PR00039">
    <property type="entry name" value="HTHLYSR"/>
</dbReference>
<dbReference type="PROSITE" id="PS50931">
    <property type="entry name" value="HTH_LYSR"/>
    <property type="match status" value="1"/>
</dbReference>
<evidence type="ECO:0000256" key="4">
    <source>
        <dbReference type="ARBA" id="ARBA00023163"/>
    </source>
</evidence>
<evidence type="ECO:0000256" key="1">
    <source>
        <dbReference type="ARBA" id="ARBA00009437"/>
    </source>
</evidence>
<keyword evidence="2" id="KW-0805">Transcription regulation</keyword>
<dbReference type="Pfam" id="PF03466">
    <property type="entry name" value="LysR_substrate"/>
    <property type="match status" value="1"/>
</dbReference>
<dbReference type="RefSeq" id="WP_129527574.1">
    <property type="nucleotide sequence ID" value="NZ_UFQB01000008.1"/>
</dbReference>
<gene>
    <name evidence="6" type="primary">dmlR_14</name>
    <name evidence="6" type="ORF">AGI3411_02364</name>
</gene>
<reference evidence="6 7" key="1">
    <citation type="submission" date="2018-07" db="EMBL/GenBank/DDBJ databases">
        <authorList>
            <person name="Peeters C."/>
        </authorList>
    </citation>
    <scope>NUCLEOTIDE SEQUENCE [LARGE SCALE GENOMIC DNA]</scope>
    <source>
        <strain evidence="6 7">LMG 3411</strain>
    </source>
</reference>
<evidence type="ECO:0000313" key="7">
    <source>
        <dbReference type="Proteomes" id="UP000289184"/>
    </source>
</evidence>
<dbReference type="GO" id="GO:0043565">
    <property type="term" value="F:sequence-specific DNA binding"/>
    <property type="evidence" value="ECO:0007669"/>
    <property type="project" value="TreeGrafter"/>
</dbReference>
<dbReference type="InterPro" id="IPR058163">
    <property type="entry name" value="LysR-type_TF_proteobact-type"/>
</dbReference>
<sequence>MIPSERLKGIEAFVTTADAGSFTAAADRLNLTASAVGKSVARLEARLRTRLFERSTRRLALTDAGSAYYRTCVRVLAELQEAEAVLAAQRQEPVGRLRVDLPATFGRRVALPLLLQFARRHPQLRPYVSFTDRFVDLAEEGIDVAVRIGGPQQWAPGLGHRHLGAERVIFCASPQYLERRGTPLTADDLAQHDAVAYGRADGEPPAWRIAQGAGPASLRPVDGVMALDSAEAQVDAVAAGFGIAQLATWLAADALRDGRVVEVLPQLATEGLPLYLVWPLSKQLLPKVDAVVEMLGESLRIV</sequence>
<dbReference type="SUPFAM" id="SSF53850">
    <property type="entry name" value="Periplasmic binding protein-like II"/>
    <property type="match status" value="1"/>
</dbReference>
<feature type="domain" description="HTH lysR-type" evidence="5">
    <location>
        <begin position="5"/>
        <end position="62"/>
    </location>
</feature>
<dbReference type="PANTHER" id="PTHR30537">
    <property type="entry name" value="HTH-TYPE TRANSCRIPTIONAL REGULATOR"/>
    <property type="match status" value="1"/>
</dbReference>
<dbReference type="Pfam" id="PF00126">
    <property type="entry name" value="HTH_1"/>
    <property type="match status" value="1"/>
</dbReference>
<organism evidence="6 7">
    <name type="scientific">Achromobacter agilis</name>
    <dbReference type="NCBI Taxonomy" id="1353888"/>
    <lineage>
        <taxon>Bacteria</taxon>
        <taxon>Pseudomonadati</taxon>
        <taxon>Pseudomonadota</taxon>
        <taxon>Betaproteobacteria</taxon>
        <taxon>Burkholderiales</taxon>
        <taxon>Alcaligenaceae</taxon>
        <taxon>Achromobacter</taxon>
    </lineage>
</organism>
<dbReference type="OrthoDB" id="9110639at2"/>
<dbReference type="EMBL" id="UFQB01000008">
    <property type="protein sequence ID" value="SSW66079.1"/>
    <property type="molecule type" value="Genomic_DNA"/>
</dbReference>
<dbReference type="Gene3D" id="3.40.190.290">
    <property type="match status" value="1"/>
</dbReference>
<dbReference type="InterPro" id="IPR036388">
    <property type="entry name" value="WH-like_DNA-bd_sf"/>
</dbReference>
<dbReference type="PANTHER" id="PTHR30537:SF5">
    <property type="entry name" value="HTH-TYPE TRANSCRIPTIONAL ACTIVATOR TTDR-RELATED"/>
    <property type="match status" value="1"/>
</dbReference>
<evidence type="ECO:0000256" key="2">
    <source>
        <dbReference type="ARBA" id="ARBA00023015"/>
    </source>
</evidence>
<dbReference type="Gene3D" id="1.10.10.10">
    <property type="entry name" value="Winged helix-like DNA-binding domain superfamily/Winged helix DNA-binding domain"/>
    <property type="match status" value="1"/>
</dbReference>
<keyword evidence="7" id="KW-1185">Reference proteome</keyword>
<dbReference type="SUPFAM" id="SSF46785">
    <property type="entry name" value="Winged helix' DNA-binding domain"/>
    <property type="match status" value="1"/>
</dbReference>
<dbReference type="GO" id="GO:0006351">
    <property type="term" value="P:DNA-templated transcription"/>
    <property type="evidence" value="ECO:0007669"/>
    <property type="project" value="TreeGrafter"/>
</dbReference>
<dbReference type="AlphaFoldDB" id="A0A446CE29"/>
<dbReference type="InterPro" id="IPR036390">
    <property type="entry name" value="WH_DNA-bd_sf"/>
</dbReference>
<evidence type="ECO:0000256" key="3">
    <source>
        <dbReference type="ARBA" id="ARBA00023125"/>
    </source>
</evidence>
<name>A0A446CE29_9BURK</name>
<keyword evidence="4" id="KW-0804">Transcription</keyword>
<dbReference type="Proteomes" id="UP000289184">
    <property type="component" value="Unassembled WGS sequence"/>
</dbReference>
<comment type="similarity">
    <text evidence="1">Belongs to the LysR transcriptional regulatory family.</text>
</comment>
<dbReference type="FunFam" id="1.10.10.10:FF:000001">
    <property type="entry name" value="LysR family transcriptional regulator"/>
    <property type="match status" value="1"/>
</dbReference>
<accession>A0A446CE29</accession>
<dbReference type="GO" id="GO:0003700">
    <property type="term" value="F:DNA-binding transcription factor activity"/>
    <property type="evidence" value="ECO:0007669"/>
    <property type="project" value="InterPro"/>
</dbReference>
<keyword evidence="3" id="KW-0238">DNA-binding</keyword>
<dbReference type="InterPro" id="IPR000847">
    <property type="entry name" value="LysR_HTH_N"/>
</dbReference>
<dbReference type="CDD" id="cd08475">
    <property type="entry name" value="PBP2_CrgA_like_6"/>
    <property type="match status" value="1"/>
</dbReference>
<evidence type="ECO:0000259" key="5">
    <source>
        <dbReference type="PROSITE" id="PS50931"/>
    </source>
</evidence>
<evidence type="ECO:0000313" key="6">
    <source>
        <dbReference type="EMBL" id="SSW66079.1"/>
    </source>
</evidence>
<proteinExistence type="inferred from homology"/>